<organism evidence="1 2">
    <name type="scientific">Haloterrigena turkmenica (strain ATCC 51198 / DSM 5511 / JCM 9101 / NCIMB 13204 / VKM B-1734 / 4k)</name>
    <name type="common">Halococcus turkmenicus</name>
    <dbReference type="NCBI Taxonomy" id="543526"/>
    <lineage>
        <taxon>Archaea</taxon>
        <taxon>Methanobacteriati</taxon>
        <taxon>Methanobacteriota</taxon>
        <taxon>Stenosarchaea group</taxon>
        <taxon>Halobacteria</taxon>
        <taxon>Halobacteriales</taxon>
        <taxon>Natrialbaceae</taxon>
        <taxon>Haloterrigena</taxon>
    </lineage>
</organism>
<dbReference type="Proteomes" id="UP000001903">
    <property type="component" value="Chromosome"/>
</dbReference>
<keyword evidence="1" id="KW-0436">Ligase</keyword>
<dbReference type="InterPro" id="IPR006336">
    <property type="entry name" value="GCS2"/>
</dbReference>
<dbReference type="RefSeq" id="WP_012942773.1">
    <property type="nucleotide sequence ID" value="NC_013743.1"/>
</dbReference>
<name>D2RRB5_HALTV</name>
<evidence type="ECO:0000313" key="2">
    <source>
        <dbReference type="Proteomes" id="UP000001903"/>
    </source>
</evidence>
<dbReference type="AlphaFoldDB" id="D2RRB5"/>
<dbReference type="HOGENOM" id="CLU_751435_0_0_2"/>
<dbReference type="SUPFAM" id="SSF55931">
    <property type="entry name" value="Glutamine synthetase/guanido kinase"/>
    <property type="match status" value="1"/>
</dbReference>
<reference evidence="1 2" key="1">
    <citation type="journal article" date="2010" name="Stand. Genomic Sci.">
        <title>Complete genome sequence of Haloterrigena turkmenica type strain (4k).</title>
        <authorList>
            <person name="Saunders E."/>
            <person name="Tindall B.J."/>
            <person name="Fahnrich R."/>
            <person name="Lapidus A."/>
            <person name="Copeland A."/>
            <person name="Del Rio T.G."/>
            <person name="Lucas S."/>
            <person name="Chen F."/>
            <person name="Tice H."/>
            <person name="Cheng J.F."/>
            <person name="Han C."/>
            <person name="Detter J.C."/>
            <person name="Bruce D."/>
            <person name="Goodwin L."/>
            <person name="Chain P."/>
            <person name="Pitluck S."/>
            <person name="Pati A."/>
            <person name="Ivanova N."/>
            <person name="Mavromatis K."/>
            <person name="Chen A."/>
            <person name="Palaniappan K."/>
            <person name="Land M."/>
            <person name="Hauser L."/>
            <person name="Chang Y.J."/>
            <person name="Jeffries C.D."/>
            <person name="Brettin T."/>
            <person name="Rohde M."/>
            <person name="Goker M."/>
            <person name="Bristow J."/>
            <person name="Eisen J.A."/>
            <person name="Markowitz V."/>
            <person name="Hugenholtz P."/>
            <person name="Klenk H.P."/>
            <person name="Kyrpides N.C."/>
        </authorList>
    </citation>
    <scope>NUCLEOTIDE SEQUENCE [LARGE SCALE GENOMIC DNA]</scope>
    <source>
        <strain evidence="2">ATCC 51198 / DSM 5511 / JCM 9101 / NCIMB 13204 / VKM B-1734 / 4k</strain>
    </source>
</reference>
<gene>
    <name evidence="1" type="ordered locus">Htur_1589</name>
</gene>
<keyword evidence="2" id="KW-1185">Reference proteome</keyword>
<proteinExistence type="predicted"/>
<dbReference type="Gene3D" id="3.30.590.20">
    <property type="match status" value="1"/>
</dbReference>
<dbReference type="GO" id="GO:0042398">
    <property type="term" value="P:modified amino acid biosynthetic process"/>
    <property type="evidence" value="ECO:0007669"/>
    <property type="project" value="InterPro"/>
</dbReference>
<dbReference type="eggNOG" id="arCOG02722">
    <property type="taxonomic scope" value="Archaea"/>
</dbReference>
<dbReference type="PANTHER" id="PTHR36510:SF3">
    <property type="entry name" value="CONSERVED PROTEIN"/>
    <property type="match status" value="1"/>
</dbReference>
<dbReference type="InterPro" id="IPR014746">
    <property type="entry name" value="Gln_synth/guanido_kin_cat_dom"/>
</dbReference>
<protein>
    <submittedName>
        <fullName evidence="1">Glutamate--cysteine ligase GCS2</fullName>
    </submittedName>
</protein>
<dbReference type="InterPro" id="IPR050141">
    <property type="entry name" value="GCL_type2/YbdK_subfam"/>
</dbReference>
<dbReference type="STRING" id="543526.Htur_1589"/>
<sequence length="371" mass="41379">MQLSLELEYWTVDDTGALASARPVLDRIDDLHAESADPMLEVVTDPCIDVPELREEVTVRLREVIEVAREEGRHLVPLGTPLGAASVSTSDGPRTRIQRQVLGEAFDNATHCAGTHLHVDQIEGAETDQLNLLTALDPAFALVASSSYDQGHNVAACARSHVYRRACYGDHPRLGQLWPYVEDVAEWDDRIDATFDRFRRQALGLGVEPATFDTHFTPEDSIWAPVRLREKFGTIEWRAPDIALPGQILRLVEDVRDILNLVADRRVEIGGRAGVTASTVSVPAFDRLQQYVSLAIDRGLEAPAVRRYLETMGFDTTAYRPISAELGNTSQMSRGRAQWLRLRYADRLEREVEALTVDQSPARTEMAKSAR</sequence>
<dbReference type="PANTHER" id="PTHR36510">
    <property type="entry name" value="GLUTAMATE--CYSTEINE LIGASE 2-RELATED"/>
    <property type="match status" value="1"/>
</dbReference>
<dbReference type="GO" id="GO:0004357">
    <property type="term" value="F:glutamate-cysteine ligase activity"/>
    <property type="evidence" value="ECO:0007669"/>
    <property type="project" value="InterPro"/>
</dbReference>
<dbReference type="OrthoDB" id="156252at2157"/>
<dbReference type="EMBL" id="CP001860">
    <property type="protein sequence ID" value="ADB60475.1"/>
    <property type="molecule type" value="Genomic_DNA"/>
</dbReference>
<dbReference type="Pfam" id="PF04107">
    <property type="entry name" value="GCS2"/>
    <property type="match status" value="1"/>
</dbReference>
<dbReference type="KEGG" id="htu:Htur_1589"/>
<dbReference type="GeneID" id="8742181"/>
<evidence type="ECO:0000313" key="1">
    <source>
        <dbReference type="EMBL" id="ADB60475.1"/>
    </source>
</evidence>
<accession>D2RRB5</accession>